<dbReference type="InterPro" id="IPR021418">
    <property type="entry name" value="THO_THOC2_C"/>
</dbReference>
<feature type="compositionally biased region" description="Polar residues" evidence="5">
    <location>
        <begin position="2175"/>
        <end position="2184"/>
    </location>
</feature>
<feature type="region of interest" description="Disordered" evidence="5">
    <location>
        <begin position="448"/>
        <end position="468"/>
    </location>
</feature>
<feature type="domain" description="THO complex subunitTHOC2 C-terminal" evidence="6">
    <location>
        <begin position="1235"/>
        <end position="1546"/>
    </location>
</feature>
<dbReference type="EMBL" id="KZ679015">
    <property type="protein sequence ID" value="PSS12200.1"/>
    <property type="molecule type" value="Genomic_DNA"/>
</dbReference>
<feature type="compositionally biased region" description="Basic residues" evidence="5">
    <location>
        <begin position="2257"/>
        <end position="2266"/>
    </location>
</feature>
<name>A0A2T3AU50_AMORE</name>
<feature type="compositionally biased region" description="Basic and acidic residues" evidence="5">
    <location>
        <begin position="448"/>
        <end position="462"/>
    </location>
</feature>
<feature type="compositionally biased region" description="Basic and acidic residues" evidence="5">
    <location>
        <begin position="1719"/>
        <end position="1786"/>
    </location>
</feature>
<evidence type="ECO:0000313" key="10">
    <source>
        <dbReference type="Proteomes" id="UP000241818"/>
    </source>
</evidence>
<gene>
    <name evidence="9" type="ORF">M430DRAFT_144282</name>
</gene>
<dbReference type="InterPro" id="IPR040007">
    <property type="entry name" value="Tho2"/>
</dbReference>
<dbReference type="Pfam" id="PF11732">
    <property type="entry name" value="Thoc2"/>
    <property type="match status" value="1"/>
</dbReference>
<feature type="compositionally biased region" description="Basic and acidic residues" evidence="5">
    <location>
        <begin position="2247"/>
        <end position="2256"/>
    </location>
</feature>
<dbReference type="RefSeq" id="XP_024718198.1">
    <property type="nucleotide sequence ID" value="XM_024862879.1"/>
</dbReference>
<evidence type="ECO:0000259" key="7">
    <source>
        <dbReference type="Pfam" id="PF11732"/>
    </source>
</evidence>
<accession>A0A2T3AU50</accession>
<evidence type="ECO:0000256" key="2">
    <source>
        <dbReference type="ARBA" id="ARBA00007857"/>
    </source>
</evidence>
<evidence type="ECO:0000256" key="4">
    <source>
        <dbReference type="ARBA" id="ARBA00023242"/>
    </source>
</evidence>
<feature type="compositionally biased region" description="Polar residues" evidence="5">
    <location>
        <begin position="1968"/>
        <end position="1977"/>
    </location>
</feature>
<dbReference type="OrthoDB" id="29024at2759"/>
<dbReference type="GO" id="GO:0006397">
    <property type="term" value="P:mRNA processing"/>
    <property type="evidence" value="ECO:0007669"/>
    <property type="project" value="InterPro"/>
</dbReference>
<protein>
    <recommendedName>
        <fullName evidence="3">THO complex subunit 2</fullName>
    </recommendedName>
</protein>
<feature type="compositionally biased region" description="Basic and acidic residues" evidence="5">
    <location>
        <begin position="61"/>
        <end position="72"/>
    </location>
</feature>
<keyword evidence="4" id="KW-0539">Nucleus</keyword>
<feature type="domain" description="THO complex subunit 2 N-terminal" evidence="8">
    <location>
        <begin position="130"/>
        <end position="859"/>
    </location>
</feature>
<evidence type="ECO:0000259" key="8">
    <source>
        <dbReference type="Pfam" id="PF16134"/>
    </source>
</evidence>
<feature type="compositionally biased region" description="Low complexity" evidence="5">
    <location>
        <begin position="1581"/>
        <end position="1591"/>
    </location>
</feature>
<dbReference type="STRING" id="857342.A0A2T3AU50"/>
<dbReference type="Pfam" id="PF11262">
    <property type="entry name" value="Tho2"/>
    <property type="match status" value="1"/>
</dbReference>
<feature type="domain" description="THO complex subunitTHOC2 N-terminal" evidence="7">
    <location>
        <begin position="861"/>
        <end position="937"/>
    </location>
</feature>
<evidence type="ECO:0000256" key="3">
    <source>
        <dbReference type="ARBA" id="ARBA00019596"/>
    </source>
</evidence>
<dbReference type="FunCoup" id="A0A2T3AU50">
    <property type="interactions" value="573"/>
</dbReference>
<organism evidence="9 10">
    <name type="scientific">Amorphotheca resinae ATCC 22711</name>
    <dbReference type="NCBI Taxonomy" id="857342"/>
    <lineage>
        <taxon>Eukaryota</taxon>
        <taxon>Fungi</taxon>
        <taxon>Dikarya</taxon>
        <taxon>Ascomycota</taxon>
        <taxon>Pezizomycotina</taxon>
        <taxon>Leotiomycetes</taxon>
        <taxon>Helotiales</taxon>
        <taxon>Amorphothecaceae</taxon>
        <taxon>Amorphotheca</taxon>
    </lineage>
</organism>
<feature type="region of interest" description="Disordered" evidence="5">
    <location>
        <begin position="1"/>
        <end position="121"/>
    </location>
</feature>
<evidence type="ECO:0000313" key="9">
    <source>
        <dbReference type="EMBL" id="PSS12200.1"/>
    </source>
</evidence>
<feature type="compositionally biased region" description="Basic and acidic residues" evidence="5">
    <location>
        <begin position="2354"/>
        <end position="2405"/>
    </location>
</feature>
<feature type="compositionally biased region" description="Low complexity" evidence="5">
    <location>
        <begin position="2134"/>
        <end position="2145"/>
    </location>
</feature>
<evidence type="ECO:0000259" key="6">
    <source>
        <dbReference type="Pfam" id="PF11262"/>
    </source>
</evidence>
<feature type="compositionally biased region" description="Low complexity" evidence="5">
    <location>
        <begin position="97"/>
        <end position="117"/>
    </location>
</feature>
<dbReference type="GO" id="GO:0006406">
    <property type="term" value="P:mRNA export from nucleus"/>
    <property type="evidence" value="ECO:0007669"/>
    <property type="project" value="InterPro"/>
</dbReference>
<feature type="region of interest" description="Disordered" evidence="5">
    <location>
        <begin position="1163"/>
        <end position="1189"/>
    </location>
</feature>
<dbReference type="InterPro" id="IPR021726">
    <property type="entry name" value="THO_THOC2_N"/>
</dbReference>
<feature type="compositionally biased region" description="Basic and acidic residues" evidence="5">
    <location>
        <begin position="1929"/>
        <end position="1948"/>
    </location>
</feature>
<sequence length="2411" mass="266007">MAPGKRKRTDRSSVDAGENRPSPHRPGNTSLGQHDRGDIREGGGRRPSRGGQNGPGGGRGRRNDGRDGRDSNPNKPAVPARSAPTPGPMSPPPRPPSATQTPQTPTPTPVVETVSPVLRPDPAPFDYEYLTTDRMSSWEISGRQEVVTAGIQARVDEDTVGLTTIFQELIRATLDVRLDATDAGSCVGEILGPETAPADDSANAFDPQTLFIDTLSMVCDAEPGLNEPGKFPPVLRTFCVATGVSPMAMRLKLDALLVQNLGLTRDTFIRVGIRQATHLLYRQANYNLLREETEGYSKLVTELFTTSGSEPPSAEAVEDAFEKVKGLIGTFDLDVGRVLDITLDVFAAVLIKHYRFFIKLLRVSSWWPRTGEADGVATAKCSGLPTWALPSSPGWTTTEEDEELSKQQRLSRDTEFWARAREVGLDAFFELGGRQVIDPETKERILSEKSEDAEPNADRKWIEGTGTYPPPGNRIAAQLLGFKLRFYASDARDKDDVLPANLIYLTALLIKIGFISLRDLYPHLWPLDEDMEKVRETRMKELEEKERMNRPGGAMNALMTAGALVDDTLPNGGRTREPATAKADPAAKVEVVDEDKPPEPMDQKVQLLTCLLTIGAIPESLFILGRFPWLPEAYPELLDLIHRILHHSIKDVYDMSRPSSNQDPECPTKRVADLDQSGVPKGQVRLVQTPIRKQLRWPFPDKFDTNEGNSYRFYWDEWADNVPVCQNVDDVFTLCGTLLNYSGVNIGRDAALLSKFARIGARSLATDSSQHNLDRWQDLLKRLLVPALSLTKSNTSVVNEIYDMLRYYPLSVRYNIYAEWFEGQTSRLPAIRVAFNRTRLETLSTMKRISMNNIPAMARSLAKSAYASPGVVFSVALGQIEAYTNLTEVVVECAKYFSDLGYDVLVWSLMSSLGGKQRNRNNSEFSLLPSRWLLALSRFAGKVFRRYSIMNPTPIIRYVNDQLFRGNSTDLVILKELIAQMAGVVPDTDFTEAQLTAMTGGELLRKQTLIHLQDKRYESTKTAKRLMRALIDTKLVGQLLLAIAQHRQSAIYSIADEEAHIKLLSTMIDDTQLILFQYLDLLRSNLEVEEFDRYVPGVPELLTEFGLEPPLAFMIGRASLASRISSVASPALNGATEAVAALPEPSPAKIDTDDDVAMEGGTEVQANNDQGKASPLPENGTPAAKEDDVQAELKETIPPPVTAAADSTSSPSDAFHEVIAPIIDTIRTLQPEDAWKAISPDFYVTFWTASLPDLSIPKDSYEKEILRIAEEQKVVMKDRSDMTRAGMARKEEMKKSLDQTRTALTAEFGKQVGAFRQRRGRLLKRKAQWFEPSIKPDIVSDAILERCLIPRLILSPSDADFCFKMIKLLHDNSTPNFRTLSLYGRLFRANRLRSIIFSCTIREAENLGRFLRFVLADLARWHADAAVYEKEAWGVNKNLPGFAKALDPDGKPKGLFEHDAKQGIGFKSLLLTWHRALNTALRDCLDGKEWMHIRNAITILKTLADVFPAIDFMGNGFMKQLEAIAKREKDVREDLSLTGNAVLVQLKKKSKNWVMVQAFGSNVAPPGQVNGSAKATPPPSSTSSRSTLKPTAPEFKPQSSVSPLGASAPKPPTTAEIEDGEVDDAKTSAAANTSTAKPTAPTGTPAEASSSESAAPATVEPRKSDILARRDQILREKEAAKAAASPPIPARPDVPKNFFPERSHTLPNRPEAPFPSRSQLERHPSLRHGDRRDGRDSRLQDSGRLDRPGDRPPREGPGIDRRGMEPNSRDFGRPSDRDRDRVRPDPPPRWTAESARENQERAANGLRPSDNSGRLSRDSGMPPPRMSAADRGPPASSERLPPINPERQELINPERAALITNTPPRSSSPRRIRDEPSDRPRPQSPRRYPSDRDHQESRYDERSSRNGLPDPYSSRARPDESQQPPVGPRSDRPADRSGERGPSDRLRDSSAFQSGQLPRFHDPDHGRLNSSSRQQPDPNFGRLNPAPVSDIPSGPRDRNSRGNRMVSAPQPRREGRLAEAPRPPTPPEKSVPTGPSSTRQTRRAASGQVDPAPNTPGTPLAASPAGIHPDRLRHLGQAIQPPESSPQAAPPAGIHPDRLRAFGDENAAPPPAHPNNRSRPPVPSVATQMPPSGPRGSQPSPISSGTNGLTAPTGPASATERTIRGGRRQLAGINTMLQQANTPDRMNVRGRGARLSSSADTPLSGGPATPITAPPPPPGPPTPMRSDPNLDLINPARADLITGTPNEGRDRGARRDRPGRHSRRSSRSPGADRSRDAKRGAGDEERVPGSREHRERRDGGRSDERHPGREPGRDLMASGGRDRERERDRERDVTGRRGDGREREGHDAPWAGNERGERGAERGGRSREMRDPRGGDDRRDSRGMREDGGSRKRRSEEGGMGDRGHEKKIRR</sequence>
<reference evidence="9 10" key="1">
    <citation type="journal article" date="2018" name="New Phytol.">
        <title>Comparative genomics and transcriptomics depict ericoid mycorrhizal fungi as versatile saprotrophs and plant mutualists.</title>
        <authorList>
            <person name="Martino E."/>
            <person name="Morin E."/>
            <person name="Grelet G.A."/>
            <person name="Kuo A."/>
            <person name="Kohler A."/>
            <person name="Daghino S."/>
            <person name="Barry K.W."/>
            <person name="Cichocki N."/>
            <person name="Clum A."/>
            <person name="Dockter R.B."/>
            <person name="Hainaut M."/>
            <person name="Kuo R.C."/>
            <person name="LaButti K."/>
            <person name="Lindahl B.D."/>
            <person name="Lindquist E.A."/>
            <person name="Lipzen A."/>
            <person name="Khouja H.R."/>
            <person name="Magnuson J."/>
            <person name="Murat C."/>
            <person name="Ohm R.A."/>
            <person name="Singer S.W."/>
            <person name="Spatafora J.W."/>
            <person name="Wang M."/>
            <person name="Veneault-Fourrey C."/>
            <person name="Henrissat B."/>
            <person name="Grigoriev I.V."/>
            <person name="Martin F.M."/>
            <person name="Perotto S."/>
        </authorList>
    </citation>
    <scope>NUCLEOTIDE SEQUENCE [LARGE SCALE GENOMIC DNA]</scope>
    <source>
        <strain evidence="9 10">ATCC 22711</strain>
    </source>
</reference>
<feature type="compositionally biased region" description="Low complexity" evidence="5">
    <location>
        <begin position="2077"/>
        <end position="2092"/>
    </location>
</feature>
<keyword evidence="10" id="KW-1185">Reference proteome</keyword>
<dbReference type="Proteomes" id="UP000241818">
    <property type="component" value="Unassembled WGS sequence"/>
</dbReference>
<feature type="compositionally biased region" description="Pro residues" evidence="5">
    <location>
        <begin position="2212"/>
        <end position="2223"/>
    </location>
</feature>
<feature type="compositionally biased region" description="Basic and acidic residues" evidence="5">
    <location>
        <begin position="1871"/>
        <end position="1881"/>
    </location>
</feature>
<dbReference type="GO" id="GO:0003729">
    <property type="term" value="F:mRNA binding"/>
    <property type="evidence" value="ECO:0007669"/>
    <property type="project" value="TreeGrafter"/>
</dbReference>
<evidence type="ECO:0000256" key="5">
    <source>
        <dbReference type="SAM" id="MobiDB-lite"/>
    </source>
</evidence>
<feature type="compositionally biased region" description="Basic and acidic residues" evidence="5">
    <location>
        <begin position="2320"/>
        <end position="2347"/>
    </location>
</feature>
<feature type="compositionally biased region" description="Basic and acidic residues" evidence="5">
    <location>
        <begin position="1888"/>
        <end position="1904"/>
    </location>
</feature>
<proteinExistence type="inferred from homology"/>
<feature type="compositionally biased region" description="Basic and acidic residues" evidence="5">
    <location>
        <begin position="1660"/>
        <end position="1680"/>
    </location>
</feature>
<evidence type="ECO:0000256" key="1">
    <source>
        <dbReference type="ARBA" id="ARBA00004123"/>
    </source>
</evidence>
<dbReference type="InterPro" id="IPR032302">
    <property type="entry name" value="THOC2_N"/>
</dbReference>
<comment type="similarity">
    <text evidence="2">Belongs to the THOC2 family.</text>
</comment>
<dbReference type="PANTHER" id="PTHR21597:SF0">
    <property type="entry name" value="THO COMPLEX SUBUNIT 2"/>
    <property type="match status" value="1"/>
</dbReference>
<dbReference type="Pfam" id="PF16134">
    <property type="entry name" value="THOC2_N"/>
    <property type="match status" value="1"/>
</dbReference>
<feature type="compositionally biased region" description="Basic and acidic residues" evidence="5">
    <location>
        <begin position="33"/>
        <end position="44"/>
    </location>
</feature>
<dbReference type="GeneID" id="36570960"/>
<dbReference type="GO" id="GO:0000445">
    <property type="term" value="C:THO complex part of transcription export complex"/>
    <property type="evidence" value="ECO:0007669"/>
    <property type="project" value="TreeGrafter"/>
</dbReference>
<dbReference type="InParanoid" id="A0A2T3AU50"/>
<feature type="compositionally biased region" description="Pro residues" evidence="5">
    <location>
        <begin position="85"/>
        <end position="96"/>
    </location>
</feature>
<comment type="subcellular location">
    <subcellularLocation>
        <location evidence="1">Nucleus</location>
    </subcellularLocation>
</comment>
<dbReference type="PANTHER" id="PTHR21597">
    <property type="entry name" value="THO2 PROTEIN"/>
    <property type="match status" value="1"/>
</dbReference>
<feature type="compositionally biased region" description="Basic and acidic residues" evidence="5">
    <location>
        <begin position="2270"/>
        <end position="2313"/>
    </location>
</feature>
<feature type="compositionally biased region" description="Low complexity" evidence="5">
    <location>
        <begin position="1627"/>
        <end position="1657"/>
    </location>
</feature>
<feature type="region of interest" description="Disordered" evidence="5">
    <location>
        <begin position="1564"/>
        <end position="2411"/>
    </location>
</feature>
<feature type="region of interest" description="Disordered" evidence="5">
    <location>
        <begin position="576"/>
        <end position="600"/>
    </location>
</feature>